<dbReference type="HOGENOM" id="CLU_189473_0_0_1"/>
<reference evidence="2" key="1">
    <citation type="journal article" date="2011" name="Nature">
        <title>Genome sequence and analysis of the tuber crop potato.</title>
        <authorList>
            <consortium name="The Potato Genome Sequencing Consortium"/>
        </authorList>
    </citation>
    <scope>NUCLEOTIDE SEQUENCE [LARGE SCALE GENOMIC DNA]</scope>
    <source>
        <strain evidence="2">cv. DM1-3 516 R44</strain>
    </source>
</reference>
<evidence type="ECO:0000313" key="2">
    <source>
        <dbReference type="Proteomes" id="UP000011115"/>
    </source>
</evidence>
<dbReference type="AlphaFoldDB" id="M1DBP8"/>
<protein>
    <submittedName>
        <fullName evidence="1">Uncharacterized protein</fullName>
    </submittedName>
</protein>
<evidence type="ECO:0000313" key="1">
    <source>
        <dbReference type="EnsemblPlants" id="PGSC0003DMT400086419"/>
    </source>
</evidence>
<organism evidence="1 2">
    <name type="scientific">Solanum tuberosum</name>
    <name type="common">Potato</name>
    <dbReference type="NCBI Taxonomy" id="4113"/>
    <lineage>
        <taxon>Eukaryota</taxon>
        <taxon>Viridiplantae</taxon>
        <taxon>Streptophyta</taxon>
        <taxon>Embryophyta</taxon>
        <taxon>Tracheophyta</taxon>
        <taxon>Spermatophyta</taxon>
        <taxon>Magnoliopsida</taxon>
        <taxon>eudicotyledons</taxon>
        <taxon>Gunneridae</taxon>
        <taxon>Pentapetalae</taxon>
        <taxon>asterids</taxon>
        <taxon>lamiids</taxon>
        <taxon>Solanales</taxon>
        <taxon>Solanaceae</taxon>
        <taxon>Solanoideae</taxon>
        <taxon>Solaneae</taxon>
        <taxon>Solanum</taxon>
    </lineage>
</organism>
<reference evidence="1" key="2">
    <citation type="submission" date="2015-06" db="UniProtKB">
        <authorList>
            <consortium name="EnsemblPlants"/>
        </authorList>
    </citation>
    <scope>IDENTIFICATION</scope>
    <source>
        <strain evidence="1">DM1-3 516 R44</strain>
    </source>
</reference>
<name>M1DBP8_SOLTU</name>
<dbReference type="PaxDb" id="4113-PGSC0003DMT400086419"/>
<dbReference type="InParanoid" id="M1DBP8"/>
<accession>M1DBP8</accession>
<proteinExistence type="predicted"/>
<dbReference type="Gramene" id="PGSC0003DMT400086419">
    <property type="protein sequence ID" value="PGSC0003DMT400086419"/>
    <property type="gene ID" value="PGSC0003DMG400035990"/>
</dbReference>
<sequence length="89" mass="10002">MCSEGSFGEVSENRRCIRRSSLWSISSPFISCLQHLCVLGLSTLEQQAYMRSVGDPPNVFGDSQTFISLFFRLLFAPFSQVVSMLCLKL</sequence>
<dbReference type="EnsemblPlants" id="PGSC0003DMT400086419">
    <property type="protein sequence ID" value="PGSC0003DMT400086419"/>
    <property type="gene ID" value="PGSC0003DMG400035990"/>
</dbReference>
<keyword evidence="2" id="KW-1185">Reference proteome</keyword>
<dbReference type="Proteomes" id="UP000011115">
    <property type="component" value="Unassembled WGS sequence"/>
</dbReference>